<evidence type="ECO:0000313" key="3">
    <source>
        <dbReference type="Proteomes" id="UP001457282"/>
    </source>
</evidence>
<proteinExistence type="predicted"/>
<protein>
    <submittedName>
        <fullName evidence="1">Uncharacterized protein</fullName>
    </submittedName>
</protein>
<accession>A0AAW1WC27</accession>
<dbReference type="EMBL" id="JBEDUW010000006">
    <property type="protein sequence ID" value="KAK9922451.1"/>
    <property type="molecule type" value="Genomic_DNA"/>
</dbReference>
<reference evidence="1 3" key="1">
    <citation type="journal article" date="2023" name="G3 (Bethesda)">
        <title>A chromosome-length genome assembly and annotation of blackberry (Rubus argutus, cv. 'Hillquist').</title>
        <authorList>
            <person name="Bruna T."/>
            <person name="Aryal R."/>
            <person name="Dudchenko O."/>
            <person name="Sargent D.J."/>
            <person name="Mead D."/>
            <person name="Buti M."/>
            <person name="Cavallini A."/>
            <person name="Hytonen T."/>
            <person name="Andres J."/>
            <person name="Pham M."/>
            <person name="Weisz D."/>
            <person name="Mascagni F."/>
            <person name="Usai G."/>
            <person name="Natali L."/>
            <person name="Bassil N."/>
            <person name="Fernandez G.E."/>
            <person name="Lomsadze A."/>
            <person name="Armour M."/>
            <person name="Olukolu B."/>
            <person name="Poorten T."/>
            <person name="Britton C."/>
            <person name="Davik J."/>
            <person name="Ashrafi H."/>
            <person name="Aiden E.L."/>
            <person name="Borodovsky M."/>
            <person name="Worthington M."/>
        </authorList>
    </citation>
    <scope>NUCLEOTIDE SEQUENCE [LARGE SCALE GENOMIC DNA]</scope>
    <source>
        <strain evidence="1">PI 553951</strain>
    </source>
</reference>
<comment type="caution">
    <text evidence="1">The sequence shown here is derived from an EMBL/GenBank/DDBJ whole genome shotgun (WGS) entry which is preliminary data.</text>
</comment>
<sequence>MEKETMAGPRVTTNYMSSCLTSRSINIETYPDWFSQKSSPHFLLSVRHQRLSSLKRGQLHIATPSHNCYRRLHHSRNPSNFGLKSHVYVAMENERLRIKVVVGFVGYVVKKNEHRISRKYEST</sequence>
<dbReference type="AlphaFoldDB" id="A0AAW1WC27"/>
<name>A0AAW1WC27_RUBAR</name>
<dbReference type="EMBL" id="JBEDUW010000006">
    <property type="protein sequence ID" value="KAK9922445.1"/>
    <property type="molecule type" value="Genomic_DNA"/>
</dbReference>
<organism evidence="1 3">
    <name type="scientific">Rubus argutus</name>
    <name type="common">Southern blackberry</name>
    <dbReference type="NCBI Taxonomy" id="59490"/>
    <lineage>
        <taxon>Eukaryota</taxon>
        <taxon>Viridiplantae</taxon>
        <taxon>Streptophyta</taxon>
        <taxon>Embryophyta</taxon>
        <taxon>Tracheophyta</taxon>
        <taxon>Spermatophyta</taxon>
        <taxon>Magnoliopsida</taxon>
        <taxon>eudicotyledons</taxon>
        <taxon>Gunneridae</taxon>
        <taxon>Pentapetalae</taxon>
        <taxon>rosids</taxon>
        <taxon>fabids</taxon>
        <taxon>Rosales</taxon>
        <taxon>Rosaceae</taxon>
        <taxon>Rosoideae</taxon>
        <taxon>Rosoideae incertae sedis</taxon>
        <taxon>Rubus</taxon>
    </lineage>
</organism>
<gene>
    <name evidence="1" type="ORF">M0R45_030909</name>
    <name evidence="2" type="ORF">M0R45_030915</name>
</gene>
<evidence type="ECO:0000313" key="1">
    <source>
        <dbReference type="EMBL" id="KAK9922445.1"/>
    </source>
</evidence>
<dbReference type="Proteomes" id="UP001457282">
    <property type="component" value="Unassembled WGS sequence"/>
</dbReference>
<keyword evidence="3" id="KW-1185">Reference proteome</keyword>
<evidence type="ECO:0000313" key="2">
    <source>
        <dbReference type="EMBL" id="KAK9922451.1"/>
    </source>
</evidence>